<dbReference type="AlphaFoldDB" id="A0A7K0G200"/>
<evidence type="ECO:0000313" key="1">
    <source>
        <dbReference type="EMBL" id="MRX77394.1"/>
    </source>
</evidence>
<proteinExistence type="predicted"/>
<reference evidence="1 2" key="1">
    <citation type="submission" date="2019-11" db="EMBL/GenBank/DDBJ databases">
        <title>Pedobacter petrophilus genome.</title>
        <authorList>
            <person name="Feldbauer M.J."/>
            <person name="Newman J.D."/>
        </authorList>
    </citation>
    <scope>NUCLEOTIDE SEQUENCE [LARGE SCALE GENOMIC DNA]</scope>
    <source>
        <strain evidence="1 2">LMG 29686</strain>
    </source>
</reference>
<keyword evidence="2" id="KW-1185">Reference proteome</keyword>
<accession>A0A7K0G200</accession>
<dbReference type="Proteomes" id="UP000487757">
    <property type="component" value="Unassembled WGS sequence"/>
</dbReference>
<comment type="caution">
    <text evidence="1">The sequence shown here is derived from an EMBL/GenBank/DDBJ whole genome shotgun (WGS) entry which is preliminary data.</text>
</comment>
<dbReference type="EMBL" id="WKKH01000024">
    <property type="protein sequence ID" value="MRX77394.1"/>
    <property type="molecule type" value="Genomic_DNA"/>
</dbReference>
<dbReference type="OrthoDB" id="5952844at2"/>
<protein>
    <submittedName>
        <fullName evidence="1">Uncharacterized protein</fullName>
    </submittedName>
</protein>
<sequence length="155" mass="16962">MSTSNQISTEIPAAVIETVLKALQESKAALAPYLHALTDNERRTLFKMGDKTVATVQKVKSYIETNAEFVPAYMDKAEFLKDEAVAAQLSPLNSLAEQLAADLNDTLMLAGSEALLSALLYYGQVKEAYNKGILASKPIYEDLSKRFTKKSNPTV</sequence>
<organism evidence="1 2">
    <name type="scientific">Pedobacter petrophilus</name>
    <dbReference type="NCBI Taxonomy" id="1908241"/>
    <lineage>
        <taxon>Bacteria</taxon>
        <taxon>Pseudomonadati</taxon>
        <taxon>Bacteroidota</taxon>
        <taxon>Sphingobacteriia</taxon>
        <taxon>Sphingobacteriales</taxon>
        <taxon>Sphingobacteriaceae</taxon>
        <taxon>Pedobacter</taxon>
    </lineage>
</organism>
<evidence type="ECO:0000313" key="2">
    <source>
        <dbReference type="Proteomes" id="UP000487757"/>
    </source>
</evidence>
<name>A0A7K0G200_9SPHI</name>
<dbReference type="RefSeq" id="WP_154281774.1">
    <property type="nucleotide sequence ID" value="NZ_JBHUJQ010000001.1"/>
</dbReference>
<gene>
    <name evidence="1" type="ORF">GJU39_15005</name>
</gene>